<evidence type="ECO:0000313" key="8">
    <source>
        <dbReference type="EMBL" id="OUR93576.1"/>
    </source>
</evidence>
<keyword evidence="2" id="KW-1003">Cell membrane</keyword>
<dbReference type="Proteomes" id="UP000196531">
    <property type="component" value="Unassembled WGS sequence"/>
</dbReference>
<feature type="transmembrane region" description="Helical" evidence="6">
    <location>
        <begin position="669"/>
        <end position="693"/>
    </location>
</feature>
<dbReference type="InterPro" id="IPR000731">
    <property type="entry name" value="SSD"/>
</dbReference>
<evidence type="ECO:0000313" key="9">
    <source>
        <dbReference type="Proteomes" id="UP000196531"/>
    </source>
</evidence>
<comment type="subcellular location">
    <subcellularLocation>
        <location evidence="1">Cell membrane</location>
        <topology evidence="1">Multi-pass membrane protein</topology>
    </subcellularLocation>
</comment>
<sequence length="726" mass="80497">MKNLVMAFGPKAWFKPESIHMKQLAELNQKFANDEMLVVAIYNKNGIFDQKTLKTIKKLNDDLELRPAVIRVDSLANFVHVTTDGDDISTEPLFSDFEDEDFTSERVQKIKIITMGHADLPGSMVNKEGTVSLIFARLKPFFEKTPNYKDIVGSTEEMLQSYKDNNPNLEFYLLGDVSLKSALKEISFKDTSLIIPLLIVLIIVFFYASFKNLTGIILPLGVITFSNLFALGIAGILEMKLVSISFIIPIILMAIGIADSVHILDTYYKYRAKGLENLDAIRASLQKNLIPTLLTSITTAIGFFSLMTADLVPLQDFGLISGIGVMGAWLFSHTLMIPALVLFPSGKANSMLPKFSWTPDAYIRFLQKWRISIISTFCIIIGIFIYFGLQNEINSNPYRNFKVGTKIRSANEFIIANMGGFAGPQIIIDSGKENGINKVEFLSRVEKLQNWLVAQEGITSTSSIINTVKQINKAFNEGRESALIIPSTDKQVAEQIFFYNLSVPPGKSLNDLVSIDQRSMRLSVLWTIQDSVNGVKIMEEIEVKAKELGLDIFITGKIALTQKMVNYVISIFLKSLSLSLIIITAILFLVFRSFKLGLISLIPNVVPIVFNFGILAMIGQTVDFTTAIVSSVCLGIAVDDTIHFLMHFKNQTDKGMSANDTLNDIFSKTAGSLTLTTIILMVGFGSFLLADFIPNRNFGVLASVVLGVALITDLILLPAILVKKEN</sequence>
<feature type="domain" description="SSD" evidence="7">
    <location>
        <begin position="222"/>
        <end position="342"/>
    </location>
</feature>
<feature type="transmembrane region" description="Helical" evidence="6">
    <location>
        <begin position="699"/>
        <end position="722"/>
    </location>
</feature>
<evidence type="ECO:0000256" key="3">
    <source>
        <dbReference type="ARBA" id="ARBA00022692"/>
    </source>
</evidence>
<feature type="transmembrane region" description="Helical" evidence="6">
    <location>
        <begin position="289"/>
        <end position="307"/>
    </location>
</feature>
<evidence type="ECO:0000259" key="7">
    <source>
        <dbReference type="PROSITE" id="PS50156"/>
    </source>
</evidence>
<dbReference type="InterPro" id="IPR001036">
    <property type="entry name" value="Acrflvin-R"/>
</dbReference>
<feature type="transmembrane region" description="Helical" evidence="6">
    <location>
        <begin position="193"/>
        <end position="210"/>
    </location>
</feature>
<feature type="transmembrane region" description="Helical" evidence="6">
    <location>
        <begin position="371"/>
        <end position="389"/>
    </location>
</feature>
<comment type="caution">
    <text evidence="8">The sequence shown here is derived from an EMBL/GenBank/DDBJ whole genome shotgun (WGS) entry which is preliminary data.</text>
</comment>
<dbReference type="InterPro" id="IPR004869">
    <property type="entry name" value="MMPL_dom"/>
</dbReference>
<name>A0A1Y5F2B0_9BACT</name>
<feature type="transmembrane region" description="Helical" evidence="6">
    <location>
        <begin position="243"/>
        <end position="268"/>
    </location>
</feature>
<dbReference type="GO" id="GO:0022857">
    <property type="term" value="F:transmembrane transporter activity"/>
    <property type="evidence" value="ECO:0007669"/>
    <property type="project" value="InterPro"/>
</dbReference>
<dbReference type="PRINTS" id="PR00702">
    <property type="entry name" value="ACRIFLAVINRP"/>
</dbReference>
<keyword evidence="4 6" id="KW-1133">Transmembrane helix</keyword>
<dbReference type="EMBL" id="MAAO01000015">
    <property type="protein sequence ID" value="OUR93576.1"/>
    <property type="molecule type" value="Genomic_DNA"/>
</dbReference>
<feature type="transmembrane region" description="Helical" evidence="6">
    <location>
        <begin position="624"/>
        <end position="648"/>
    </location>
</feature>
<evidence type="ECO:0000256" key="5">
    <source>
        <dbReference type="ARBA" id="ARBA00023136"/>
    </source>
</evidence>
<keyword evidence="3 6" id="KW-0812">Transmembrane</keyword>
<feature type="transmembrane region" description="Helical" evidence="6">
    <location>
        <begin position="217"/>
        <end position="237"/>
    </location>
</feature>
<evidence type="ECO:0000256" key="2">
    <source>
        <dbReference type="ARBA" id="ARBA00022475"/>
    </source>
</evidence>
<dbReference type="InterPro" id="IPR050545">
    <property type="entry name" value="Mycobact_MmpL"/>
</dbReference>
<reference evidence="9" key="1">
    <citation type="journal article" date="2017" name="Proc. Natl. Acad. Sci. U.S.A.">
        <title>Simulation of Deepwater Horizon oil plume reveals substrate specialization within a complex community of hydrocarbon-degraders.</title>
        <authorList>
            <person name="Hu P."/>
            <person name="Dubinsky E.A."/>
            <person name="Probst A.J."/>
            <person name="Wang J."/>
            <person name="Sieber C.M.K."/>
            <person name="Tom L.M."/>
            <person name="Gardinali P."/>
            <person name="Banfield J.F."/>
            <person name="Atlas R.M."/>
            <person name="Andersen G.L."/>
        </authorList>
    </citation>
    <scope>NUCLEOTIDE SEQUENCE [LARGE SCALE GENOMIC DNA]</scope>
</reference>
<dbReference type="PANTHER" id="PTHR33406:SF12">
    <property type="entry name" value="BLR2997 PROTEIN"/>
    <property type="match status" value="1"/>
</dbReference>
<dbReference type="AlphaFoldDB" id="A0A1Y5F2B0"/>
<dbReference type="GO" id="GO:0005886">
    <property type="term" value="C:plasma membrane"/>
    <property type="evidence" value="ECO:0007669"/>
    <property type="project" value="UniProtKB-SubCell"/>
</dbReference>
<organism evidence="8 9">
    <name type="scientific">Halobacteriovorax marinus</name>
    <dbReference type="NCBI Taxonomy" id="97084"/>
    <lineage>
        <taxon>Bacteria</taxon>
        <taxon>Pseudomonadati</taxon>
        <taxon>Bdellovibrionota</taxon>
        <taxon>Bacteriovoracia</taxon>
        <taxon>Bacteriovoracales</taxon>
        <taxon>Halobacteriovoraceae</taxon>
        <taxon>Halobacteriovorax</taxon>
    </lineage>
</organism>
<proteinExistence type="predicted"/>
<feature type="domain" description="SSD" evidence="7">
    <location>
        <begin position="596"/>
        <end position="723"/>
    </location>
</feature>
<accession>A0A1Y5F2B0</accession>
<dbReference type="Pfam" id="PF03176">
    <property type="entry name" value="MMPL"/>
    <property type="match status" value="2"/>
</dbReference>
<evidence type="ECO:0000256" key="4">
    <source>
        <dbReference type="ARBA" id="ARBA00022989"/>
    </source>
</evidence>
<gene>
    <name evidence="8" type="ORF">A9Q84_19095</name>
</gene>
<dbReference type="PROSITE" id="PS50156">
    <property type="entry name" value="SSD"/>
    <property type="match status" value="2"/>
</dbReference>
<feature type="transmembrane region" description="Helical" evidence="6">
    <location>
        <begin position="319"/>
        <end position="343"/>
    </location>
</feature>
<evidence type="ECO:0000256" key="1">
    <source>
        <dbReference type="ARBA" id="ARBA00004651"/>
    </source>
</evidence>
<keyword evidence="5 6" id="KW-0472">Membrane</keyword>
<dbReference type="Gene3D" id="1.20.1640.10">
    <property type="entry name" value="Multidrug efflux transporter AcrB transmembrane domain"/>
    <property type="match status" value="2"/>
</dbReference>
<feature type="transmembrane region" description="Helical" evidence="6">
    <location>
        <begin position="598"/>
        <end position="618"/>
    </location>
</feature>
<dbReference type="PANTHER" id="PTHR33406">
    <property type="entry name" value="MEMBRANE PROTEIN MJ1562-RELATED"/>
    <property type="match status" value="1"/>
</dbReference>
<evidence type="ECO:0000256" key="6">
    <source>
        <dbReference type="SAM" id="Phobius"/>
    </source>
</evidence>
<feature type="transmembrane region" description="Helical" evidence="6">
    <location>
        <begin position="567"/>
        <end position="591"/>
    </location>
</feature>
<protein>
    <recommendedName>
        <fullName evidence="7">SSD domain-containing protein</fullName>
    </recommendedName>
</protein>
<dbReference type="SUPFAM" id="SSF82866">
    <property type="entry name" value="Multidrug efflux transporter AcrB transmembrane domain"/>
    <property type="match status" value="2"/>
</dbReference>